<feature type="region of interest" description="Disordered" evidence="1">
    <location>
        <begin position="149"/>
        <end position="179"/>
    </location>
</feature>
<dbReference type="Gene3D" id="3.30.420.10">
    <property type="entry name" value="Ribonuclease H-like superfamily/Ribonuclease H"/>
    <property type="match status" value="1"/>
</dbReference>
<dbReference type="EMBL" id="JAPWTJ010000259">
    <property type="protein sequence ID" value="KAJ8980463.1"/>
    <property type="molecule type" value="Genomic_DNA"/>
</dbReference>
<dbReference type="Proteomes" id="UP001162164">
    <property type="component" value="Unassembled WGS sequence"/>
</dbReference>
<dbReference type="PROSITE" id="PS50879">
    <property type="entry name" value="RNASE_H_1"/>
    <property type="match status" value="1"/>
</dbReference>
<feature type="domain" description="RNase H type-1" evidence="2">
    <location>
        <begin position="34"/>
        <end position="161"/>
    </location>
</feature>
<keyword evidence="4" id="KW-1185">Reference proteome</keyword>
<protein>
    <recommendedName>
        <fullName evidence="2">RNase H type-1 domain-containing protein</fullName>
    </recommendedName>
</protein>
<name>A0ABQ9JQC0_9CUCU</name>
<dbReference type="InterPro" id="IPR036397">
    <property type="entry name" value="RNaseH_sf"/>
</dbReference>
<dbReference type="InterPro" id="IPR012337">
    <property type="entry name" value="RNaseH-like_sf"/>
</dbReference>
<reference evidence="3" key="1">
    <citation type="journal article" date="2023" name="Insect Mol. Biol.">
        <title>Genome sequencing provides insights into the evolution of gene families encoding plant cell wall-degrading enzymes in longhorned beetles.</title>
        <authorList>
            <person name="Shin N.R."/>
            <person name="Okamura Y."/>
            <person name="Kirsch R."/>
            <person name="Pauchet Y."/>
        </authorList>
    </citation>
    <scope>NUCLEOTIDE SEQUENCE</scope>
    <source>
        <strain evidence="3">MMC_N1</strain>
    </source>
</reference>
<evidence type="ECO:0000313" key="4">
    <source>
        <dbReference type="Proteomes" id="UP001162164"/>
    </source>
</evidence>
<comment type="caution">
    <text evidence="3">The sequence shown here is derived from an EMBL/GenBank/DDBJ whole genome shotgun (WGS) entry which is preliminary data.</text>
</comment>
<evidence type="ECO:0000259" key="2">
    <source>
        <dbReference type="PROSITE" id="PS50879"/>
    </source>
</evidence>
<proteinExistence type="predicted"/>
<gene>
    <name evidence="3" type="ORF">NQ317_007659</name>
</gene>
<dbReference type="CDD" id="cd09276">
    <property type="entry name" value="Rnase_HI_RT_non_LTR"/>
    <property type="match status" value="1"/>
</dbReference>
<evidence type="ECO:0000256" key="1">
    <source>
        <dbReference type="SAM" id="MobiDB-lite"/>
    </source>
</evidence>
<feature type="compositionally biased region" description="Basic and acidic residues" evidence="1">
    <location>
        <begin position="149"/>
        <end position="159"/>
    </location>
</feature>
<dbReference type="Pfam" id="PF00075">
    <property type="entry name" value="RNase_H"/>
    <property type="match status" value="1"/>
</dbReference>
<dbReference type="SUPFAM" id="SSF53098">
    <property type="entry name" value="Ribonuclease H-like"/>
    <property type="match status" value="1"/>
</dbReference>
<sequence length="201" mass="23083">MRKDHMTPKFTHNRKFGMEITNRKEWSKHNSRNEAEAIIWYTDGSKTQQGTGAGICSETETSIPFHSDNTPLYCRSICNIALCKENIRRAYVNKRINIFSDIQAALKALTNPKVTSRLVWECQEDLENLADHNRVTLLWVLGHPEIQGNEKADELERRGSSTPFIDPKPAQGVSNNTAGGQTREWYTTWYTLKPYNQHTTL</sequence>
<dbReference type="InterPro" id="IPR002156">
    <property type="entry name" value="RNaseH_domain"/>
</dbReference>
<evidence type="ECO:0000313" key="3">
    <source>
        <dbReference type="EMBL" id="KAJ8980463.1"/>
    </source>
</evidence>
<organism evidence="3 4">
    <name type="scientific">Molorchus minor</name>
    <dbReference type="NCBI Taxonomy" id="1323400"/>
    <lineage>
        <taxon>Eukaryota</taxon>
        <taxon>Metazoa</taxon>
        <taxon>Ecdysozoa</taxon>
        <taxon>Arthropoda</taxon>
        <taxon>Hexapoda</taxon>
        <taxon>Insecta</taxon>
        <taxon>Pterygota</taxon>
        <taxon>Neoptera</taxon>
        <taxon>Endopterygota</taxon>
        <taxon>Coleoptera</taxon>
        <taxon>Polyphaga</taxon>
        <taxon>Cucujiformia</taxon>
        <taxon>Chrysomeloidea</taxon>
        <taxon>Cerambycidae</taxon>
        <taxon>Lamiinae</taxon>
        <taxon>Monochamini</taxon>
        <taxon>Molorchus</taxon>
    </lineage>
</organism>
<accession>A0ABQ9JQC0</accession>